<gene>
    <name evidence="2" type="ORF">QC820_14385</name>
</gene>
<sequence length="347" mass="37666">MDWRRTRCGLAPLLLAGTGALLAACGQGGAESDALLRDYQQHLASQLDLAPPPPATPDNIGAFPERRDRLVDIPETRAGLLNVYALRECHITTLVAERNSALGRVAPASQQWRYELTLWERLNACLESDVPERLGEADLARLESLAATKSEQLPAAAWNGLFGSEEWAGNFTRVSAVLPPDALAPPAAQQDALDYLHALSTAPLSGARRPDPDALESHLSALRARPYSAELLRTLMLATQRLEEASALIQQALARHDACRTPALPTGFDAPETRPAGDWLAALEQAADSWLEALTPLFTLLDSPPAAVAHYRESWLSTTEPGAPLPAFRSALEEHRALREAHAERCR</sequence>
<dbReference type="PROSITE" id="PS51257">
    <property type="entry name" value="PROKAR_LIPOPROTEIN"/>
    <property type="match status" value="1"/>
</dbReference>
<reference evidence="2 3" key="1">
    <citation type="submission" date="2023-04" db="EMBL/GenBank/DDBJ databases">
        <title>A long-awaited taxogenomic arrangement of the family Halomonadaceae.</title>
        <authorList>
            <person name="De La Haba R."/>
            <person name="Chuvochina M."/>
            <person name="Wittouck S."/>
            <person name="Arahal D.R."/>
            <person name="Sanchez-Porro C."/>
            <person name="Hugenholtz P."/>
            <person name="Ventosa A."/>
        </authorList>
    </citation>
    <scope>NUCLEOTIDE SEQUENCE [LARGE SCALE GENOMIC DNA]</scope>
    <source>
        <strain evidence="2 3">DSM 17332</strain>
    </source>
</reference>
<evidence type="ECO:0000313" key="2">
    <source>
        <dbReference type="EMBL" id="MDR5893998.1"/>
    </source>
</evidence>
<evidence type="ECO:0000256" key="1">
    <source>
        <dbReference type="SAM" id="SignalP"/>
    </source>
</evidence>
<dbReference type="EMBL" id="JARWAL010000014">
    <property type="protein sequence ID" value="MDR5893998.1"/>
    <property type="molecule type" value="Genomic_DNA"/>
</dbReference>
<proteinExistence type="predicted"/>
<comment type="caution">
    <text evidence="2">The sequence shown here is derived from an EMBL/GenBank/DDBJ whole genome shotgun (WGS) entry which is preliminary data.</text>
</comment>
<evidence type="ECO:0000313" key="3">
    <source>
        <dbReference type="Proteomes" id="UP001252270"/>
    </source>
</evidence>
<dbReference type="RefSeq" id="WP_253450559.1">
    <property type="nucleotide sequence ID" value="NZ_JARWAL010000014.1"/>
</dbReference>
<protein>
    <submittedName>
        <fullName evidence="2">DUF3080 family protein</fullName>
    </submittedName>
</protein>
<accession>A0ABU1GRH6</accession>
<organism evidence="2 3">
    <name type="scientific">Halomonas mongoliensis</name>
    <dbReference type="NCBI Taxonomy" id="321265"/>
    <lineage>
        <taxon>Bacteria</taxon>
        <taxon>Pseudomonadati</taxon>
        <taxon>Pseudomonadota</taxon>
        <taxon>Gammaproteobacteria</taxon>
        <taxon>Oceanospirillales</taxon>
        <taxon>Halomonadaceae</taxon>
        <taxon>Halomonas</taxon>
    </lineage>
</organism>
<dbReference type="Proteomes" id="UP001252270">
    <property type="component" value="Unassembled WGS sequence"/>
</dbReference>
<dbReference type="InterPro" id="IPR021431">
    <property type="entry name" value="DUF3080"/>
</dbReference>
<keyword evidence="1" id="KW-0732">Signal</keyword>
<dbReference type="Pfam" id="PF11279">
    <property type="entry name" value="DUF3080"/>
    <property type="match status" value="1"/>
</dbReference>
<feature type="signal peptide" evidence="1">
    <location>
        <begin position="1"/>
        <end position="23"/>
    </location>
</feature>
<feature type="chain" id="PRO_5046549962" evidence="1">
    <location>
        <begin position="24"/>
        <end position="347"/>
    </location>
</feature>
<keyword evidence="3" id="KW-1185">Reference proteome</keyword>
<name>A0ABU1GRH6_9GAMM</name>